<evidence type="ECO:0000313" key="2">
    <source>
        <dbReference type="EMBL" id="PIN10127.1"/>
    </source>
</evidence>
<sequence>MESWKSKFPKLYKSSRRSKPAINGPCKKHPKHIQSPGVCSICLTEKLSHLLSNPVNIRSSSKPVRSPSSSTSSSSYDLSSLSSSNASSCSSPVVIYTRRDGRKYSVRVLKKSRSMAAFVPTRRKQEDGSKRGFWSKLLPGNRGLTHSRTMRERVVTIVG</sequence>
<dbReference type="PANTHER" id="PTHR34046">
    <property type="entry name" value="OS06G0218800 PROTEIN"/>
    <property type="match status" value="1"/>
</dbReference>
<comment type="caution">
    <text evidence="2">The sequence shown here is derived from an EMBL/GenBank/DDBJ whole genome shotgun (WGS) entry which is preliminary data.</text>
</comment>
<evidence type="ECO:0000313" key="3">
    <source>
        <dbReference type="Proteomes" id="UP000231279"/>
    </source>
</evidence>
<organism evidence="2 3">
    <name type="scientific">Handroanthus impetiginosus</name>
    <dbReference type="NCBI Taxonomy" id="429701"/>
    <lineage>
        <taxon>Eukaryota</taxon>
        <taxon>Viridiplantae</taxon>
        <taxon>Streptophyta</taxon>
        <taxon>Embryophyta</taxon>
        <taxon>Tracheophyta</taxon>
        <taxon>Spermatophyta</taxon>
        <taxon>Magnoliopsida</taxon>
        <taxon>eudicotyledons</taxon>
        <taxon>Gunneridae</taxon>
        <taxon>Pentapetalae</taxon>
        <taxon>asterids</taxon>
        <taxon>lamiids</taxon>
        <taxon>Lamiales</taxon>
        <taxon>Bignoniaceae</taxon>
        <taxon>Crescentiina</taxon>
        <taxon>Tabebuia alliance</taxon>
        <taxon>Handroanthus</taxon>
    </lineage>
</organism>
<accession>A0A2G9GXX0</accession>
<dbReference type="Proteomes" id="UP000231279">
    <property type="component" value="Unassembled WGS sequence"/>
</dbReference>
<keyword evidence="3" id="KW-1185">Reference proteome</keyword>
<reference evidence="3" key="1">
    <citation type="journal article" date="2018" name="Gigascience">
        <title>Genome assembly of the Pink Ipe (Handroanthus impetiginosus, Bignoniaceae), a highly valued, ecologically keystone Neotropical timber forest tree.</title>
        <authorList>
            <person name="Silva-Junior O.B."/>
            <person name="Grattapaglia D."/>
            <person name="Novaes E."/>
            <person name="Collevatti R.G."/>
        </authorList>
    </citation>
    <scope>NUCLEOTIDE SEQUENCE [LARGE SCALE GENOMIC DNA]</scope>
    <source>
        <strain evidence="3">cv. UFG-1</strain>
    </source>
</reference>
<feature type="compositionally biased region" description="Low complexity" evidence="1">
    <location>
        <begin position="59"/>
        <end position="89"/>
    </location>
</feature>
<protein>
    <submittedName>
        <fullName evidence="2">Uncharacterized protein</fullName>
    </submittedName>
</protein>
<gene>
    <name evidence="2" type="ORF">CDL12_17289</name>
</gene>
<evidence type="ECO:0000256" key="1">
    <source>
        <dbReference type="SAM" id="MobiDB-lite"/>
    </source>
</evidence>
<proteinExistence type="predicted"/>
<dbReference type="OrthoDB" id="688136at2759"/>
<dbReference type="AlphaFoldDB" id="A0A2G9GXX0"/>
<feature type="region of interest" description="Disordered" evidence="1">
    <location>
        <begin position="1"/>
        <end position="34"/>
    </location>
</feature>
<feature type="compositionally biased region" description="Basic residues" evidence="1">
    <location>
        <begin position="7"/>
        <end position="19"/>
    </location>
</feature>
<dbReference type="EMBL" id="NKXS01003316">
    <property type="protein sequence ID" value="PIN10127.1"/>
    <property type="molecule type" value="Genomic_DNA"/>
</dbReference>
<feature type="region of interest" description="Disordered" evidence="1">
    <location>
        <begin position="55"/>
        <end position="89"/>
    </location>
</feature>
<dbReference type="PANTHER" id="PTHR34046:SF7">
    <property type="entry name" value="DUF740 FAMILY PROTEIN"/>
    <property type="match status" value="1"/>
</dbReference>
<name>A0A2G9GXX0_9LAMI</name>